<name>A0A251T9R1_HELAN</name>
<organism evidence="3 4">
    <name type="scientific">Helianthus annuus</name>
    <name type="common">Common sunflower</name>
    <dbReference type="NCBI Taxonomy" id="4232"/>
    <lineage>
        <taxon>Eukaryota</taxon>
        <taxon>Viridiplantae</taxon>
        <taxon>Streptophyta</taxon>
        <taxon>Embryophyta</taxon>
        <taxon>Tracheophyta</taxon>
        <taxon>Spermatophyta</taxon>
        <taxon>Magnoliopsida</taxon>
        <taxon>eudicotyledons</taxon>
        <taxon>Gunneridae</taxon>
        <taxon>Pentapetalae</taxon>
        <taxon>asterids</taxon>
        <taxon>campanulids</taxon>
        <taxon>Asterales</taxon>
        <taxon>Asteraceae</taxon>
        <taxon>Asteroideae</taxon>
        <taxon>Heliantheae alliance</taxon>
        <taxon>Heliantheae</taxon>
        <taxon>Helianthus</taxon>
    </lineage>
</organism>
<reference evidence="2 4" key="1">
    <citation type="journal article" date="2017" name="Nature">
        <title>The sunflower genome provides insights into oil metabolism, flowering and Asterid evolution.</title>
        <authorList>
            <person name="Badouin H."/>
            <person name="Gouzy J."/>
            <person name="Grassa C.J."/>
            <person name="Murat F."/>
            <person name="Staton S.E."/>
            <person name="Cottret L."/>
            <person name="Lelandais-Briere C."/>
            <person name="Owens G.L."/>
            <person name="Carrere S."/>
            <person name="Mayjonade B."/>
            <person name="Legrand L."/>
            <person name="Gill N."/>
            <person name="Kane N.C."/>
            <person name="Bowers J.E."/>
            <person name="Hubner S."/>
            <person name="Bellec A."/>
            <person name="Berard A."/>
            <person name="Berges H."/>
            <person name="Blanchet N."/>
            <person name="Boniface M.C."/>
            <person name="Brunel D."/>
            <person name="Catrice O."/>
            <person name="Chaidir N."/>
            <person name="Claudel C."/>
            <person name="Donnadieu C."/>
            <person name="Faraut T."/>
            <person name="Fievet G."/>
            <person name="Helmstetter N."/>
            <person name="King M."/>
            <person name="Knapp S.J."/>
            <person name="Lai Z."/>
            <person name="Le Paslier M.C."/>
            <person name="Lippi Y."/>
            <person name="Lorenzon L."/>
            <person name="Mandel J.R."/>
            <person name="Marage G."/>
            <person name="Marchand G."/>
            <person name="Marquand E."/>
            <person name="Bret-Mestries E."/>
            <person name="Morien E."/>
            <person name="Nambeesan S."/>
            <person name="Nguyen T."/>
            <person name="Pegot-Espagnet P."/>
            <person name="Pouilly N."/>
            <person name="Raftis F."/>
            <person name="Sallet E."/>
            <person name="Schiex T."/>
            <person name="Thomas J."/>
            <person name="Vandecasteele C."/>
            <person name="Vares D."/>
            <person name="Vear F."/>
            <person name="Vautrin S."/>
            <person name="Crespi M."/>
            <person name="Mangin B."/>
            <person name="Burke J.M."/>
            <person name="Salse J."/>
            <person name="Munos S."/>
            <person name="Vincourt P."/>
            <person name="Rieseberg L.H."/>
            <person name="Langlade N.B."/>
        </authorList>
    </citation>
    <scope>NUCLEOTIDE SEQUENCE [LARGE SCALE GENOMIC DNA]</scope>
    <source>
        <strain evidence="4">cv. SF193</strain>
        <tissue evidence="2">Leaves</tissue>
    </source>
</reference>
<feature type="transmembrane region" description="Helical" evidence="1">
    <location>
        <begin position="84"/>
        <end position="106"/>
    </location>
</feature>
<dbReference type="Proteomes" id="UP000215914">
    <property type="component" value="Chromosome 11"/>
</dbReference>
<evidence type="ECO:0000256" key="1">
    <source>
        <dbReference type="SAM" id="Phobius"/>
    </source>
</evidence>
<evidence type="ECO:0000313" key="2">
    <source>
        <dbReference type="EMBL" id="KAF5760782.1"/>
    </source>
</evidence>
<sequence length="113" mass="12905">MQTITTTPPLSPATTATSYKHDHNHLLQTTLHSPHPTTTTLHRPHLTSCYHHPAATTQPPALATLCRRCLLFSYKLNRRLTNHIFIIIIFCFQIVLDSSQIFHLGFRLKIPEV</sequence>
<protein>
    <submittedName>
        <fullName evidence="3">Uncharacterized protein</fullName>
    </submittedName>
</protein>
<reference evidence="2" key="3">
    <citation type="submission" date="2020-06" db="EMBL/GenBank/DDBJ databases">
        <title>Helianthus annuus Genome sequencing and assembly Release 2.</title>
        <authorList>
            <person name="Gouzy J."/>
            <person name="Langlade N."/>
            <person name="Munos S."/>
        </authorList>
    </citation>
    <scope>NUCLEOTIDE SEQUENCE</scope>
    <source>
        <tissue evidence="2">Leaves</tissue>
    </source>
</reference>
<accession>A0A251T9R1</accession>
<dbReference type="Gramene" id="mRNA:HanXRQr2_Chr16g0757461">
    <property type="protein sequence ID" value="mRNA:HanXRQr2_Chr16g0757461"/>
    <property type="gene ID" value="HanXRQr2_Chr16g0757461"/>
</dbReference>
<evidence type="ECO:0000313" key="4">
    <source>
        <dbReference type="Proteomes" id="UP000215914"/>
    </source>
</evidence>
<keyword evidence="1" id="KW-0472">Membrane</keyword>
<gene>
    <name evidence="3" type="ORF">HannXRQ_Chr11g0328591</name>
    <name evidence="2" type="ORF">HanXRQr2_Chr16g0757461</name>
</gene>
<reference evidence="3" key="2">
    <citation type="submission" date="2017-02" db="EMBL/GenBank/DDBJ databases">
        <title>Sunflower complete genome.</title>
        <authorList>
            <person name="Langlade N."/>
            <person name="Munos S."/>
        </authorList>
    </citation>
    <scope>NUCLEOTIDE SEQUENCE [LARGE SCALE GENOMIC DNA]</scope>
    <source>
        <tissue evidence="3">Leaves</tissue>
    </source>
</reference>
<proteinExistence type="predicted"/>
<keyword evidence="4" id="KW-1185">Reference proteome</keyword>
<dbReference type="AlphaFoldDB" id="A0A251T9R1"/>
<evidence type="ECO:0000313" key="3">
    <source>
        <dbReference type="EMBL" id="OTG07276.1"/>
    </source>
</evidence>
<keyword evidence="1" id="KW-0812">Transmembrane</keyword>
<dbReference type="InParanoid" id="A0A251T9R1"/>
<keyword evidence="1" id="KW-1133">Transmembrane helix</keyword>
<dbReference type="EMBL" id="CM007900">
    <property type="protein sequence ID" value="OTG07276.1"/>
    <property type="molecule type" value="Genomic_DNA"/>
</dbReference>
<dbReference type="EMBL" id="MNCJ02000331">
    <property type="protein sequence ID" value="KAF5760782.1"/>
    <property type="molecule type" value="Genomic_DNA"/>
</dbReference>